<protein>
    <submittedName>
        <fullName evidence="1">Uncharacterized protein</fullName>
    </submittedName>
</protein>
<gene>
    <name evidence="1" type="ORF">RND15_37860</name>
</gene>
<organism evidence="1 2">
    <name type="scientific">Streptomyces lonegramiae</name>
    <dbReference type="NCBI Taxonomy" id="3075524"/>
    <lineage>
        <taxon>Bacteria</taxon>
        <taxon>Bacillati</taxon>
        <taxon>Actinomycetota</taxon>
        <taxon>Actinomycetes</taxon>
        <taxon>Kitasatosporales</taxon>
        <taxon>Streptomycetaceae</taxon>
        <taxon>Streptomyces</taxon>
    </lineage>
</organism>
<dbReference type="EMBL" id="JAVRFD010000026">
    <property type="protein sequence ID" value="MDT0548419.1"/>
    <property type="molecule type" value="Genomic_DNA"/>
</dbReference>
<sequence length="154" mass="15949">MVTAWSPSVMPRSRPSGRPLRLLWVAALLFGLVYAHGVSPEGVTRHLATIAAGQGVSVGHGGAVMTASAASEKTSDGAFVTRDHHDGHHGSPYPAHECLVAQPQHGSGVAAPCPALPGREPAALIAPLEATGRAPMSWARCPFQDSAVRAVLRI</sequence>
<keyword evidence="2" id="KW-1185">Reference proteome</keyword>
<comment type="caution">
    <text evidence="1">The sequence shown here is derived from an EMBL/GenBank/DDBJ whole genome shotgun (WGS) entry which is preliminary data.</text>
</comment>
<proteinExistence type="predicted"/>
<reference evidence="1" key="1">
    <citation type="submission" date="2024-05" db="EMBL/GenBank/DDBJ databases">
        <title>30 novel species of actinomycetes from the DSMZ collection.</title>
        <authorList>
            <person name="Nouioui I."/>
        </authorList>
    </citation>
    <scope>NUCLEOTIDE SEQUENCE</scope>
    <source>
        <strain evidence="1">DSM 41529</strain>
    </source>
</reference>
<accession>A0ABU2XR55</accession>
<evidence type="ECO:0000313" key="1">
    <source>
        <dbReference type="EMBL" id="MDT0548419.1"/>
    </source>
</evidence>
<dbReference type="RefSeq" id="WP_311728990.1">
    <property type="nucleotide sequence ID" value="NZ_JAVRFD010000026.1"/>
</dbReference>
<evidence type="ECO:0000313" key="2">
    <source>
        <dbReference type="Proteomes" id="UP001180754"/>
    </source>
</evidence>
<dbReference type="Proteomes" id="UP001180754">
    <property type="component" value="Unassembled WGS sequence"/>
</dbReference>
<name>A0ABU2XR55_9ACTN</name>